<dbReference type="GO" id="GO:0006730">
    <property type="term" value="P:one-carbon metabolic process"/>
    <property type="evidence" value="ECO:0007669"/>
    <property type="project" value="UniProtKB-KW"/>
</dbReference>
<dbReference type="GO" id="GO:0005743">
    <property type="term" value="C:mitochondrial inner membrane"/>
    <property type="evidence" value="ECO:0007669"/>
    <property type="project" value="UniProtKB-SubCell"/>
</dbReference>
<proteinExistence type="inferred from homology"/>
<comment type="function">
    <text evidence="17">Catalyzes conversion of folates to polyglutamate derivatives allowing concentration of folate compounds in the cell and the intracellular retention of these cofactors, which are important substrates for most of the folate-dependent enzymes that are involved in one-carbon transfer reactions involved in purine, pyrimidine and amino acid synthesis.</text>
</comment>
<dbReference type="PIRSF" id="PIRSF038895">
    <property type="entry name" value="FPGS"/>
    <property type="match status" value="1"/>
</dbReference>
<evidence type="ECO:0000256" key="19">
    <source>
        <dbReference type="PIRSR" id="PIRSR038895-2"/>
    </source>
</evidence>
<evidence type="ECO:0000256" key="7">
    <source>
        <dbReference type="ARBA" id="ARBA00022563"/>
    </source>
</evidence>
<dbReference type="Gene3D" id="3.40.1190.10">
    <property type="entry name" value="Mur-like, catalytic domain"/>
    <property type="match status" value="1"/>
</dbReference>
<comment type="subcellular location">
    <subcellularLocation>
        <location evidence="3">Cytoplasm</location>
    </subcellularLocation>
    <subcellularLocation>
        <location evidence="1">Mitochondrion inner membrane</location>
    </subcellularLocation>
    <subcellularLocation>
        <location evidence="2">Mitochondrion matrix</location>
    </subcellularLocation>
</comment>
<evidence type="ECO:0000256" key="4">
    <source>
        <dbReference type="ARBA" id="ARBA00005150"/>
    </source>
</evidence>
<keyword evidence="11" id="KW-0999">Mitochondrion inner membrane</keyword>
<gene>
    <name evidence="20" type="ORF">D9757_002664</name>
</gene>
<evidence type="ECO:0000256" key="5">
    <source>
        <dbReference type="ARBA" id="ARBA00008276"/>
    </source>
</evidence>
<evidence type="ECO:0000256" key="13">
    <source>
        <dbReference type="ARBA" id="ARBA00022842"/>
    </source>
</evidence>
<evidence type="ECO:0000256" key="8">
    <source>
        <dbReference type="ARBA" id="ARBA00022598"/>
    </source>
</evidence>
<evidence type="ECO:0000256" key="12">
    <source>
        <dbReference type="ARBA" id="ARBA00022840"/>
    </source>
</evidence>
<dbReference type="GO" id="GO:0046872">
    <property type="term" value="F:metal ion binding"/>
    <property type="evidence" value="ECO:0007669"/>
    <property type="project" value="UniProtKB-KW"/>
</dbReference>
<dbReference type="SUPFAM" id="SSF53244">
    <property type="entry name" value="MurD-like peptide ligases, peptide-binding domain"/>
    <property type="match status" value="1"/>
</dbReference>
<protein>
    <recommendedName>
        <fullName evidence="17">Folylpolyglutamate synthase</fullName>
        <ecNumber evidence="17">6.3.2.17</ecNumber>
    </recommendedName>
    <alternativeName>
        <fullName evidence="17">Folylpoly-gamma-glutamate synthetase</fullName>
    </alternativeName>
    <alternativeName>
        <fullName evidence="17">Tetrahydrofolylpolyglutamate synthase</fullName>
    </alternativeName>
</protein>
<evidence type="ECO:0000256" key="3">
    <source>
        <dbReference type="ARBA" id="ARBA00004496"/>
    </source>
</evidence>
<evidence type="ECO:0000256" key="11">
    <source>
        <dbReference type="ARBA" id="ARBA00022792"/>
    </source>
</evidence>
<keyword evidence="9 19" id="KW-0479">Metal-binding</keyword>
<dbReference type="InterPro" id="IPR001645">
    <property type="entry name" value="Folylpolyglutamate_synth"/>
</dbReference>
<dbReference type="InterPro" id="IPR036615">
    <property type="entry name" value="Mur_ligase_C_dom_sf"/>
</dbReference>
<dbReference type="GO" id="GO:0004326">
    <property type="term" value="F:tetrahydrofolylpolyglutamate synthase activity"/>
    <property type="evidence" value="ECO:0007669"/>
    <property type="project" value="UniProtKB-EC"/>
</dbReference>
<keyword evidence="7 17" id="KW-0554">One-carbon metabolism</keyword>
<feature type="binding site" evidence="19">
    <location>
        <position position="174"/>
    </location>
    <ligand>
        <name>Mg(2+)</name>
        <dbReference type="ChEBI" id="CHEBI:18420"/>
        <label>1</label>
    </ligand>
</feature>
<dbReference type="PROSITE" id="PS01011">
    <property type="entry name" value="FOLYLPOLYGLU_SYNT_1"/>
    <property type="match status" value="1"/>
</dbReference>
<evidence type="ECO:0000256" key="15">
    <source>
        <dbReference type="ARBA" id="ARBA00023136"/>
    </source>
</evidence>
<reference evidence="20 21" key="1">
    <citation type="journal article" date="2020" name="ISME J.">
        <title>Uncovering the hidden diversity of litter-decomposition mechanisms in mushroom-forming fungi.</title>
        <authorList>
            <person name="Floudas D."/>
            <person name="Bentzer J."/>
            <person name="Ahren D."/>
            <person name="Johansson T."/>
            <person name="Persson P."/>
            <person name="Tunlid A."/>
        </authorList>
    </citation>
    <scope>NUCLEOTIDE SEQUENCE [LARGE SCALE GENOMIC DNA]</scope>
    <source>
        <strain evidence="20 21">CBS 406.79</strain>
    </source>
</reference>
<dbReference type="UniPathway" id="UPA00850"/>
<evidence type="ECO:0000256" key="10">
    <source>
        <dbReference type="ARBA" id="ARBA00022741"/>
    </source>
</evidence>
<evidence type="ECO:0000256" key="16">
    <source>
        <dbReference type="ARBA" id="ARBA00047493"/>
    </source>
</evidence>
<organism evidence="20 21">
    <name type="scientific">Collybiopsis confluens</name>
    <dbReference type="NCBI Taxonomy" id="2823264"/>
    <lineage>
        <taxon>Eukaryota</taxon>
        <taxon>Fungi</taxon>
        <taxon>Dikarya</taxon>
        <taxon>Basidiomycota</taxon>
        <taxon>Agaricomycotina</taxon>
        <taxon>Agaricomycetes</taxon>
        <taxon>Agaricomycetidae</taxon>
        <taxon>Agaricales</taxon>
        <taxon>Marasmiineae</taxon>
        <taxon>Omphalotaceae</taxon>
        <taxon>Collybiopsis</taxon>
    </lineage>
</organism>
<evidence type="ECO:0000256" key="1">
    <source>
        <dbReference type="ARBA" id="ARBA00004273"/>
    </source>
</evidence>
<dbReference type="PANTHER" id="PTHR11136:SF5">
    <property type="entry name" value="FOLYLPOLYGLUTAMATE SYNTHASE, MITOCHONDRIAL"/>
    <property type="match status" value="1"/>
</dbReference>
<dbReference type="FunFam" id="3.40.1190.10:FF:000009">
    <property type="entry name" value="Folylpolyglutamate synthase"/>
    <property type="match status" value="1"/>
</dbReference>
<feature type="binding site" evidence="19">
    <location>
        <position position="202"/>
    </location>
    <ligand>
        <name>Mg(2+)</name>
        <dbReference type="ChEBI" id="CHEBI:18420"/>
        <label>1</label>
    </ligand>
</feature>
<dbReference type="GO" id="GO:0005524">
    <property type="term" value="F:ATP binding"/>
    <property type="evidence" value="ECO:0007669"/>
    <property type="project" value="UniProtKB-KW"/>
</dbReference>
<evidence type="ECO:0000256" key="17">
    <source>
        <dbReference type="PIRNR" id="PIRNR038895"/>
    </source>
</evidence>
<dbReference type="PROSITE" id="PS01012">
    <property type="entry name" value="FOLYLPOLYGLU_SYNT_2"/>
    <property type="match status" value="1"/>
</dbReference>
<sequence>MIKFLRKMSTRTYQDAVSHLNSLQSNAATLDAVRASGGRLSQFAIPEMIEYLERIGYKTEDLNALKVIHITGTKGKGSTSAFTDCILRHTKPDWKIGLYTSPHLVAVRERIRVNGRLLSEDDFTKYFFQVWDRLQANDSRQLESTPFMPGYFRFVTLMAFHAFLSLGVDATVLEVGVGGTYDSTNIVPKPVVTGITALGIDHVGVLGKTLKEIAWQKGGIYKEGVPAFSVEQPSEGMQVLIDRAKELKASEFTVTPSIPEISNIKLGLAGAHQVGNALLAVQLAKAFLSRSDLTFEKANLPSSFVTGLQKTKWPGRCQTVADPAHSNLTWYLDGAHTNESLECCVQWFVQPGVGLKSSPAIRSFQRVLLFNTSGGRTGFSFLETVHKQIIAQINKHETPEDPATFFDHVIFCTNVTYADGGFKGDLTAVSLSPDDLAQLKTQHQLADAWSSLVPSFPRERVYVLPSIEHATRLVQSLSMTSESDAKILVAGSLHLVGGVIEVANLAEVAL</sequence>
<comment type="cofactor">
    <cofactor evidence="17">
        <name>a monovalent cation</name>
        <dbReference type="ChEBI" id="CHEBI:60242"/>
    </cofactor>
    <text evidence="17">A monovalent cation.</text>
</comment>
<keyword evidence="12 18" id="KW-0067">ATP-binding</keyword>
<evidence type="ECO:0000256" key="2">
    <source>
        <dbReference type="ARBA" id="ARBA00004305"/>
    </source>
</evidence>
<dbReference type="InterPro" id="IPR023600">
    <property type="entry name" value="Folylpolyglutamate_synth_euk"/>
</dbReference>
<keyword evidence="21" id="KW-1185">Reference proteome</keyword>
<evidence type="ECO:0000313" key="21">
    <source>
        <dbReference type="Proteomes" id="UP000518752"/>
    </source>
</evidence>
<name>A0A8H5HWN7_9AGAR</name>
<dbReference type="EMBL" id="JAACJN010000014">
    <property type="protein sequence ID" value="KAF5390694.1"/>
    <property type="molecule type" value="Genomic_DNA"/>
</dbReference>
<feature type="binding site" evidence="18">
    <location>
        <position position="316"/>
    </location>
    <ligand>
        <name>ATP</name>
        <dbReference type="ChEBI" id="CHEBI:30616"/>
    </ligand>
</feature>
<keyword evidence="10 18" id="KW-0547">Nucleotide-binding</keyword>
<comment type="pathway">
    <text evidence="4 17">Cofactor biosynthesis; tetrahydrofolylpolyglutamate biosynthesis.</text>
</comment>
<keyword evidence="6" id="KW-0963">Cytoplasm</keyword>
<dbReference type="EC" id="6.3.2.17" evidence="17"/>
<evidence type="ECO:0000256" key="9">
    <source>
        <dbReference type="ARBA" id="ARBA00022723"/>
    </source>
</evidence>
<dbReference type="PANTHER" id="PTHR11136">
    <property type="entry name" value="FOLYLPOLYGLUTAMATE SYNTHASE-RELATED"/>
    <property type="match status" value="1"/>
</dbReference>
<dbReference type="InterPro" id="IPR036565">
    <property type="entry name" value="Mur-like_cat_sf"/>
</dbReference>
<feature type="binding site" evidence="18">
    <location>
        <position position="333"/>
    </location>
    <ligand>
        <name>ATP</name>
        <dbReference type="ChEBI" id="CHEBI:30616"/>
    </ligand>
</feature>
<evidence type="ECO:0000256" key="18">
    <source>
        <dbReference type="PIRSR" id="PIRSR038895-1"/>
    </source>
</evidence>
<evidence type="ECO:0000256" key="14">
    <source>
        <dbReference type="ARBA" id="ARBA00023128"/>
    </source>
</evidence>
<keyword evidence="13 19" id="KW-0460">Magnesium</keyword>
<dbReference type="InterPro" id="IPR018109">
    <property type="entry name" value="Folylpolyglutamate_synth_CS"/>
</dbReference>
<comment type="caution">
    <text evidence="20">The sequence shown here is derived from an EMBL/GenBank/DDBJ whole genome shotgun (WGS) entry which is preliminary data.</text>
</comment>
<accession>A0A8H5HWN7</accession>
<keyword evidence="14" id="KW-0496">Mitochondrion</keyword>
<dbReference type="NCBIfam" id="TIGR01499">
    <property type="entry name" value="folC"/>
    <property type="match status" value="1"/>
</dbReference>
<feature type="binding site" evidence="19">
    <location>
        <position position="101"/>
    </location>
    <ligand>
        <name>Mg(2+)</name>
        <dbReference type="ChEBI" id="CHEBI:18420"/>
        <label>1</label>
    </ligand>
</feature>
<dbReference type="OrthoDB" id="5212574at2759"/>
<dbReference type="Gene3D" id="3.90.190.20">
    <property type="entry name" value="Mur ligase, C-terminal domain"/>
    <property type="match status" value="1"/>
</dbReference>
<keyword evidence="15" id="KW-0472">Membrane</keyword>
<comment type="catalytic activity">
    <reaction evidence="16 17">
        <text>(6S)-5,6,7,8-tetrahydrofolyl-(gamma-L-Glu)(n) + L-glutamate + ATP = (6S)-5,6,7,8-tetrahydrofolyl-(gamma-L-Glu)(n+1) + ADP + phosphate + H(+)</text>
        <dbReference type="Rhea" id="RHEA:10580"/>
        <dbReference type="Rhea" id="RHEA-COMP:14738"/>
        <dbReference type="Rhea" id="RHEA-COMP:14740"/>
        <dbReference type="ChEBI" id="CHEBI:15378"/>
        <dbReference type="ChEBI" id="CHEBI:29985"/>
        <dbReference type="ChEBI" id="CHEBI:30616"/>
        <dbReference type="ChEBI" id="CHEBI:43474"/>
        <dbReference type="ChEBI" id="CHEBI:141005"/>
        <dbReference type="ChEBI" id="CHEBI:456216"/>
        <dbReference type="EC" id="6.3.2.17"/>
    </reaction>
</comment>
<dbReference type="GO" id="GO:0005829">
    <property type="term" value="C:cytosol"/>
    <property type="evidence" value="ECO:0007669"/>
    <property type="project" value="TreeGrafter"/>
</dbReference>
<dbReference type="SUPFAM" id="SSF53623">
    <property type="entry name" value="MurD-like peptide ligases, catalytic domain"/>
    <property type="match status" value="1"/>
</dbReference>
<evidence type="ECO:0000256" key="6">
    <source>
        <dbReference type="ARBA" id="ARBA00022490"/>
    </source>
</evidence>
<dbReference type="GO" id="GO:0005759">
    <property type="term" value="C:mitochondrial matrix"/>
    <property type="evidence" value="ECO:0007669"/>
    <property type="project" value="UniProtKB-SubCell"/>
</dbReference>
<evidence type="ECO:0000313" key="20">
    <source>
        <dbReference type="EMBL" id="KAF5390694.1"/>
    </source>
</evidence>
<keyword evidence="8 17" id="KW-0436">Ligase</keyword>
<dbReference type="AlphaFoldDB" id="A0A8H5HWN7"/>
<comment type="similarity">
    <text evidence="5 17">Belongs to the folylpolyglutamate synthase family.</text>
</comment>
<dbReference type="Proteomes" id="UP000518752">
    <property type="component" value="Unassembled WGS sequence"/>
</dbReference>